<dbReference type="AlphaFoldDB" id="A0A0R2BFK5"/>
<evidence type="ECO:0000313" key="2">
    <source>
        <dbReference type="EMBL" id="KRM75177.1"/>
    </source>
</evidence>
<dbReference type="Proteomes" id="UP000051845">
    <property type="component" value="Unassembled WGS sequence"/>
</dbReference>
<organism evidence="2 3">
    <name type="scientific">Secundilactobacillus collinoides DSM 20515 = JCM 1123</name>
    <dbReference type="NCBI Taxonomy" id="1423733"/>
    <lineage>
        <taxon>Bacteria</taxon>
        <taxon>Bacillati</taxon>
        <taxon>Bacillota</taxon>
        <taxon>Bacilli</taxon>
        <taxon>Lactobacillales</taxon>
        <taxon>Lactobacillaceae</taxon>
        <taxon>Secundilactobacillus</taxon>
    </lineage>
</organism>
<dbReference type="EMBL" id="AYYR01000055">
    <property type="protein sequence ID" value="KRM75177.1"/>
    <property type="molecule type" value="Genomic_DNA"/>
</dbReference>
<feature type="transmembrane region" description="Helical" evidence="1">
    <location>
        <begin position="12"/>
        <end position="29"/>
    </location>
</feature>
<reference evidence="2 3" key="1">
    <citation type="journal article" date="2015" name="Genome Announc.">
        <title>Expanding the biotechnology potential of lactobacilli through comparative genomics of 213 strains and associated genera.</title>
        <authorList>
            <person name="Sun Z."/>
            <person name="Harris H.M."/>
            <person name="McCann A."/>
            <person name="Guo C."/>
            <person name="Argimon S."/>
            <person name="Zhang W."/>
            <person name="Yang X."/>
            <person name="Jeffery I.B."/>
            <person name="Cooney J.C."/>
            <person name="Kagawa T.F."/>
            <person name="Liu W."/>
            <person name="Song Y."/>
            <person name="Salvetti E."/>
            <person name="Wrobel A."/>
            <person name="Rasinkangas P."/>
            <person name="Parkhill J."/>
            <person name="Rea M.C."/>
            <person name="O'Sullivan O."/>
            <person name="Ritari J."/>
            <person name="Douillard F.P."/>
            <person name="Paul Ross R."/>
            <person name="Yang R."/>
            <person name="Briner A.E."/>
            <person name="Felis G.E."/>
            <person name="de Vos W.M."/>
            <person name="Barrangou R."/>
            <person name="Klaenhammer T.R."/>
            <person name="Caufield P.W."/>
            <person name="Cui Y."/>
            <person name="Zhang H."/>
            <person name="O'Toole P.W."/>
        </authorList>
    </citation>
    <scope>NUCLEOTIDE SEQUENCE [LARGE SCALE GENOMIC DNA]</scope>
    <source>
        <strain evidence="2 3">DSM 20515</strain>
    </source>
</reference>
<accession>A0A0R2BFK5</accession>
<dbReference type="RefSeq" id="WP_054759507.1">
    <property type="nucleotide sequence ID" value="NZ_AYYR01000055.1"/>
</dbReference>
<evidence type="ECO:0000313" key="3">
    <source>
        <dbReference type="Proteomes" id="UP000051845"/>
    </source>
</evidence>
<protein>
    <submittedName>
        <fullName evidence="2">Uncharacterized protein</fullName>
    </submittedName>
</protein>
<feature type="transmembrane region" description="Helical" evidence="1">
    <location>
        <begin position="35"/>
        <end position="55"/>
    </location>
</feature>
<keyword evidence="1" id="KW-0472">Membrane</keyword>
<dbReference type="PATRIC" id="fig|1423733.4.peg.2686"/>
<name>A0A0R2BFK5_SECCO</name>
<comment type="caution">
    <text evidence="2">The sequence shown here is derived from an EMBL/GenBank/DDBJ whole genome shotgun (WGS) entry which is preliminary data.</text>
</comment>
<proteinExistence type="predicted"/>
<keyword evidence="1" id="KW-1133">Transmembrane helix</keyword>
<evidence type="ECO:0000256" key="1">
    <source>
        <dbReference type="SAM" id="Phobius"/>
    </source>
</evidence>
<sequence>MKLFTKHFAGQSIVSWVLQIILIWIAWAVKSGQIANNLTTIFGAGFVLVLIYVSFSLGRRGNRGKE</sequence>
<keyword evidence="1" id="KW-0812">Transmembrane</keyword>
<gene>
    <name evidence="2" type="ORF">FC82_GL002571</name>
</gene>